<organism evidence="4 5">
    <name type="scientific">Steroidobacter agaridevorans</name>
    <dbReference type="NCBI Taxonomy" id="2695856"/>
    <lineage>
        <taxon>Bacteria</taxon>
        <taxon>Pseudomonadati</taxon>
        <taxon>Pseudomonadota</taxon>
        <taxon>Gammaproteobacteria</taxon>
        <taxon>Steroidobacterales</taxon>
        <taxon>Steroidobacteraceae</taxon>
        <taxon>Steroidobacter</taxon>
    </lineage>
</organism>
<dbReference type="InterPro" id="IPR029062">
    <property type="entry name" value="Class_I_gatase-like"/>
</dbReference>
<keyword evidence="1" id="KW-0812">Transmembrane</keyword>
<dbReference type="SUPFAM" id="SSF53300">
    <property type="entry name" value="vWA-like"/>
    <property type="match status" value="1"/>
</dbReference>
<dbReference type="Gene3D" id="3.40.50.880">
    <property type="match status" value="1"/>
</dbReference>
<evidence type="ECO:0000259" key="3">
    <source>
        <dbReference type="Pfam" id="PF13519"/>
    </source>
</evidence>
<dbReference type="SUPFAM" id="SSF52317">
    <property type="entry name" value="Class I glutamine amidotransferase-like"/>
    <property type="match status" value="1"/>
</dbReference>
<dbReference type="PANTHER" id="PTHR37464:SF1">
    <property type="entry name" value="BLL2463 PROTEIN"/>
    <property type="match status" value="1"/>
</dbReference>
<evidence type="ECO:0000256" key="1">
    <source>
        <dbReference type="SAM" id="Phobius"/>
    </source>
</evidence>
<feature type="transmembrane region" description="Helical" evidence="1">
    <location>
        <begin position="6"/>
        <end position="24"/>
    </location>
</feature>
<evidence type="ECO:0008006" key="6">
    <source>
        <dbReference type="Google" id="ProtNLM"/>
    </source>
</evidence>
<evidence type="ECO:0000313" key="5">
    <source>
        <dbReference type="Proteomes" id="UP000445000"/>
    </source>
</evidence>
<dbReference type="Pfam" id="PF07584">
    <property type="entry name" value="BatA"/>
    <property type="match status" value="1"/>
</dbReference>
<sequence>MFLAPALLFGLLAIGLPLWLHRVARANPTQHQFASLMLLEASETQRTAKRTLRYWLLLITRILLLIALVLAFAGPLLTARMVPQPNANAQLHAILVDSSLSMQHRGRWQRALQEAESVIAALPSSDRVMLLTGSGRRIAVVSPSTPAGNAGAVRALLKDLKPGIERLDYGFAMSTANSWLGSPRPKVQLHLISDMQRSAAPLRFADLQLPAQTQLVMHDVSDGAAGNIYITAATVMPLDTHSLQATVGNSVTEPQQRDVILRVDDKEVSRKTVTLAAAAAQPEIVAGEGGTARGANLSMQPVAQPATFNSASFTKVTFSDLNLSPGAHRMEVVLEPGDELPQDDRFYSVIEQADPAALLISRDAESDDTAYFAAAIGALSAPRLTVEQRVANSMDSGGLSKYSLIVVSDPSSLSSAAARRIQSYVAAGGAVLATLSEAQEKDDPLLGDLHSGEVKNRTGKVGEVASTHPVLREAADWNQVRFFRHRDIQPTADDKVLIALDDGMPLLIERTLGAGRMLILTVPVDRRWSDMAIHPLFVHFIGAAASYLTQAEATTTSALVGSTVTTGLTAGGGGQIFDPQGRRVLALAQSTTDRLIPDQAGFYEIRGSEGARWLAVNVDARESDLATLPPDFVARWQALRAQEPTPAVASAPAAEAKPESLGPWLLWLAAILLLAETLLANRHLAIRREVPQ</sequence>
<dbReference type="Gene3D" id="3.40.50.410">
    <property type="entry name" value="von Willebrand factor, type A domain"/>
    <property type="match status" value="1"/>
</dbReference>
<gene>
    <name evidence="4" type="ORF">GCM10011487_02360</name>
</gene>
<dbReference type="InterPro" id="IPR024163">
    <property type="entry name" value="Aerotolerance_reg_N"/>
</dbReference>
<dbReference type="NCBIfam" id="TIGR02226">
    <property type="entry name" value="two_anch"/>
    <property type="match status" value="1"/>
</dbReference>
<keyword evidence="1" id="KW-0472">Membrane</keyword>
<dbReference type="InterPro" id="IPR002035">
    <property type="entry name" value="VWF_A"/>
</dbReference>
<keyword evidence="5" id="KW-1185">Reference proteome</keyword>
<feature type="domain" description="Aerotolerance regulator N-terminal" evidence="2">
    <location>
        <begin position="1"/>
        <end position="75"/>
    </location>
</feature>
<dbReference type="Pfam" id="PF13519">
    <property type="entry name" value="VWA_2"/>
    <property type="match status" value="1"/>
</dbReference>
<accession>A0A829Y5Z5</accession>
<dbReference type="InterPro" id="IPR036465">
    <property type="entry name" value="vWFA_dom_sf"/>
</dbReference>
<protein>
    <recommendedName>
        <fullName evidence="6">VWFA domain-containing protein</fullName>
    </recommendedName>
</protein>
<comment type="caution">
    <text evidence="4">The sequence shown here is derived from an EMBL/GenBank/DDBJ whole genome shotgun (WGS) entry which is preliminary data.</text>
</comment>
<reference evidence="5" key="1">
    <citation type="submission" date="2020-01" db="EMBL/GenBank/DDBJ databases">
        <title>'Steroidobacter agaridevorans' sp. nov., agar-degrading bacteria isolated from rhizosphere soils.</title>
        <authorList>
            <person name="Ikenaga M."/>
            <person name="Kataoka M."/>
            <person name="Murouchi A."/>
            <person name="Katsuragi S."/>
            <person name="Sakai M."/>
        </authorList>
    </citation>
    <scope>NUCLEOTIDE SEQUENCE [LARGE SCALE GENOMIC DNA]</scope>
    <source>
        <strain evidence="5">YU21-B</strain>
    </source>
</reference>
<feature type="transmembrane region" description="Helical" evidence="1">
    <location>
        <begin position="54"/>
        <end position="77"/>
    </location>
</feature>
<evidence type="ECO:0000259" key="2">
    <source>
        <dbReference type="Pfam" id="PF07584"/>
    </source>
</evidence>
<dbReference type="EMBL" id="BLJN01000001">
    <property type="protein sequence ID" value="GFE78236.1"/>
    <property type="molecule type" value="Genomic_DNA"/>
</dbReference>
<dbReference type="InterPro" id="IPR011933">
    <property type="entry name" value="Double_TM_dom"/>
</dbReference>
<proteinExistence type="predicted"/>
<feature type="domain" description="VWFA" evidence="3">
    <location>
        <begin position="94"/>
        <end position="195"/>
    </location>
</feature>
<dbReference type="AlphaFoldDB" id="A0A829Y5Z5"/>
<dbReference type="Proteomes" id="UP000445000">
    <property type="component" value="Unassembled WGS sequence"/>
</dbReference>
<dbReference type="PANTHER" id="PTHR37464">
    <property type="entry name" value="BLL2463 PROTEIN"/>
    <property type="match status" value="1"/>
</dbReference>
<dbReference type="RefSeq" id="WP_161810162.1">
    <property type="nucleotide sequence ID" value="NZ_BLJN01000001.1"/>
</dbReference>
<keyword evidence="1" id="KW-1133">Transmembrane helix</keyword>
<evidence type="ECO:0000313" key="4">
    <source>
        <dbReference type="EMBL" id="GFE78236.1"/>
    </source>
</evidence>
<dbReference type="CDD" id="cd03143">
    <property type="entry name" value="A4_beta-galactosidase_middle_domain"/>
    <property type="match status" value="1"/>
</dbReference>
<name>A0A829Y5Z5_9GAMM</name>